<dbReference type="InterPro" id="IPR006143">
    <property type="entry name" value="RND_pump_MFP"/>
</dbReference>
<proteinExistence type="inferred from homology"/>
<feature type="coiled-coil region" evidence="2">
    <location>
        <begin position="121"/>
        <end position="193"/>
    </location>
</feature>
<feature type="domain" description="Multidrug resistance protein MdtA-like barrel-sandwich hybrid" evidence="4">
    <location>
        <begin position="82"/>
        <end position="217"/>
    </location>
</feature>
<evidence type="ECO:0000256" key="2">
    <source>
        <dbReference type="SAM" id="Coils"/>
    </source>
</evidence>
<dbReference type="Pfam" id="PF25954">
    <property type="entry name" value="Beta-barrel_RND_2"/>
    <property type="match status" value="1"/>
</dbReference>
<dbReference type="GO" id="GO:0015562">
    <property type="term" value="F:efflux transmembrane transporter activity"/>
    <property type="evidence" value="ECO:0007669"/>
    <property type="project" value="TreeGrafter"/>
</dbReference>
<dbReference type="InterPro" id="IPR058624">
    <property type="entry name" value="MdtA-like_HH"/>
</dbReference>
<sequence>MHCEEELLVRDHRVNRGQDAGVVKGKHMLLGVLGACFFLSACGEAQKPQAQEPRPVRTVVATNRAASDAVSLTGVVEAQNEATYGFRISGRVIDRLVNVGDRVAPGQVLARLDPQDEQNALRSAQAALGAANANLTQTRNQYERQRQLLARGFTPRAQYEQAEQAFLNARAQVDDAEARLQMAEDRLGFTELKADSAGVVTQRRAEPGEVVQAGQPVIEVARQDGRDAVFDVPAAMLSGLPGDPEVTVALATDPAVTATGRVREVAPQADPVTRTFRVRVGLTNPPEALRLGTTVVGRVMVDRGPVVEIPASALTRLNDKPAVWVVDPKTQTVALRTIEVLRFGPASVSVGEGLKPSEIVVTAGVQALHPGQKVRLLAAPAGASL</sequence>
<dbReference type="Proteomes" id="UP001144397">
    <property type="component" value="Unassembled WGS sequence"/>
</dbReference>
<comment type="caution">
    <text evidence="6">The sequence shown here is derived from an EMBL/GenBank/DDBJ whole genome shotgun (WGS) entry which is preliminary data.</text>
</comment>
<dbReference type="AlphaFoldDB" id="A0A9W6FLZ9"/>
<dbReference type="Gene3D" id="2.40.420.20">
    <property type="match status" value="1"/>
</dbReference>
<feature type="domain" description="Multidrug resistance protein MdtA-like alpha-helical hairpin" evidence="3">
    <location>
        <begin position="121"/>
        <end position="189"/>
    </location>
</feature>
<dbReference type="Gene3D" id="2.40.30.170">
    <property type="match status" value="1"/>
</dbReference>
<gene>
    <name evidence="6" type="ORF">XFLAVUS301_45900</name>
</gene>
<dbReference type="Pfam" id="PF25917">
    <property type="entry name" value="BSH_RND"/>
    <property type="match status" value="1"/>
</dbReference>
<reference evidence="6" key="1">
    <citation type="submission" date="2022-12" db="EMBL/GenBank/DDBJ databases">
        <title>Reference genome sequencing for broad-spectrum identification of bacterial and archaeal isolates by mass spectrometry.</title>
        <authorList>
            <person name="Sekiguchi Y."/>
            <person name="Tourlousse D.M."/>
        </authorList>
    </citation>
    <scope>NUCLEOTIDE SEQUENCE</scope>
    <source>
        <strain evidence="6">301</strain>
    </source>
</reference>
<dbReference type="Gene3D" id="1.10.287.470">
    <property type="entry name" value="Helix hairpin bin"/>
    <property type="match status" value="1"/>
</dbReference>
<protein>
    <submittedName>
        <fullName evidence="6">RND transporter</fullName>
    </submittedName>
</protein>
<dbReference type="PANTHER" id="PTHR30469">
    <property type="entry name" value="MULTIDRUG RESISTANCE PROTEIN MDTA"/>
    <property type="match status" value="1"/>
</dbReference>
<dbReference type="PANTHER" id="PTHR30469:SF38">
    <property type="entry name" value="HLYD FAMILY SECRETION PROTEIN"/>
    <property type="match status" value="1"/>
</dbReference>
<evidence type="ECO:0000259" key="3">
    <source>
        <dbReference type="Pfam" id="PF25876"/>
    </source>
</evidence>
<evidence type="ECO:0000256" key="1">
    <source>
        <dbReference type="ARBA" id="ARBA00009477"/>
    </source>
</evidence>
<accession>A0A9W6FLZ9</accession>
<dbReference type="NCBIfam" id="TIGR01730">
    <property type="entry name" value="RND_mfp"/>
    <property type="match status" value="1"/>
</dbReference>
<dbReference type="GO" id="GO:1990281">
    <property type="term" value="C:efflux pump complex"/>
    <property type="evidence" value="ECO:0007669"/>
    <property type="project" value="TreeGrafter"/>
</dbReference>
<dbReference type="SUPFAM" id="SSF111369">
    <property type="entry name" value="HlyD-like secretion proteins"/>
    <property type="match status" value="1"/>
</dbReference>
<evidence type="ECO:0000259" key="4">
    <source>
        <dbReference type="Pfam" id="PF25917"/>
    </source>
</evidence>
<keyword evidence="2" id="KW-0175">Coiled coil</keyword>
<dbReference type="InterPro" id="IPR058625">
    <property type="entry name" value="MdtA-like_BSH"/>
</dbReference>
<feature type="domain" description="CusB-like beta-barrel" evidence="5">
    <location>
        <begin position="230"/>
        <end position="296"/>
    </location>
</feature>
<dbReference type="Pfam" id="PF25876">
    <property type="entry name" value="HH_MFP_RND"/>
    <property type="match status" value="1"/>
</dbReference>
<dbReference type="InterPro" id="IPR058792">
    <property type="entry name" value="Beta-barrel_RND_2"/>
</dbReference>
<organism evidence="6 7">
    <name type="scientific">Xanthobacter flavus</name>
    <dbReference type="NCBI Taxonomy" id="281"/>
    <lineage>
        <taxon>Bacteria</taxon>
        <taxon>Pseudomonadati</taxon>
        <taxon>Pseudomonadota</taxon>
        <taxon>Alphaproteobacteria</taxon>
        <taxon>Hyphomicrobiales</taxon>
        <taxon>Xanthobacteraceae</taxon>
        <taxon>Xanthobacter</taxon>
    </lineage>
</organism>
<comment type="similarity">
    <text evidence="1">Belongs to the membrane fusion protein (MFP) (TC 8.A.1) family.</text>
</comment>
<evidence type="ECO:0000259" key="5">
    <source>
        <dbReference type="Pfam" id="PF25954"/>
    </source>
</evidence>
<evidence type="ECO:0000313" key="6">
    <source>
        <dbReference type="EMBL" id="GLI24916.1"/>
    </source>
</evidence>
<dbReference type="EMBL" id="BSDO01000009">
    <property type="protein sequence ID" value="GLI24916.1"/>
    <property type="molecule type" value="Genomic_DNA"/>
</dbReference>
<dbReference type="Gene3D" id="2.40.50.100">
    <property type="match status" value="1"/>
</dbReference>
<name>A0A9W6FLZ9_XANFL</name>
<evidence type="ECO:0000313" key="7">
    <source>
        <dbReference type="Proteomes" id="UP001144397"/>
    </source>
</evidence>